<dbReference type="AlphaFoldDB" id="A0A2T5P9K6"/>
<evidence type="ECO:0000259" key="2">
    <source>
        <dbReference type="PROSITE" id="PS50914"/>
    </source>
</evidence>
<reference evidence="3 4" key="1">
    <citation type="submission" date="2018-04" db="EMBL/GenBank/DDBJ databases">
        <title>Pseudomonas sp. nov., isolated from mangrove soil.</title>
        <authorList>
            <person name="Chen C."/>
        </authorList>
    </citation>
    <scope>NUCLEOTIDE SEQUENCE [LARGE SCALE GENOMIC DNA]</scope>
    <source>
        <strain evidence="3 4">TC-11</strain>
    </source>
</reference>
<dbReference type="RefSeq" id="WP_108107124.1">
    <property type="nucleotide sequence ID" value="NZ_QASN01000017.1"/>
</dbReference>
<organism evidence="3 4">
    <name type="scientific">Pseudomonas mangrovi</name>
    <dbReference type="NCBI Taxonomy" id="2161748"/>
    <lineage>
        <taxon>Bacteria</taxon>
        <taxon>Pseudomonadati</taxon>
        <taxon>Pseudomonadota</taxon>
        <taxon>Gammaproteobacteria</taxon>
        <taxon>Pseudomonadales</taxon>
        <taxon>Pseudomonadaceae</taxon>
        <taxon>Pseudomonas</taxon>
    </lineage>
</organism>
<feature type="domain" description="BON" evidence="2">
    <location>
        <begin position="32"/>
        <end position="100"/>
    </location>
</feature>
<dbReference type="InterPro" id="IPR014004">
    <property type="entry name" value="Transpt-assoc_nodulatn_dom_bac"/>
</dbReference>
<comment type="caution">
    <text evidence="3">The sequence shown here is derived from an EMBL/GenBank/DDBJ whole genome shotgun (WGS) entry which is preliminary data.</text>
</comment>
<evidence type="ECO:0000256" key="1">
    <source>
        <dbReference type="SAM" id="SignalP"/>
    </source>
</evidence>
<feature type="domain" description="BON" evidence="2">
    <location>
        <begin position="118"/>
        <end position="186"/>
    </location>
</feature>
<keyword evidence="1" id="KW-0732">Signal</keyword>
<dbReference type="OrthoDB" id="8910395at2"/>
<dbReference type="PROSITE" id="PS50914">
    <property type="entry name" value="BON"/>
    <property type="match status" value="3"/>
</dbReference>
<dbReference type="Pfam" id="PF04972">
    <property type="entry name" value="BON"/>
    <property type="match status" value="3"/>
</dbReference>
<name>A0A2T5P9K6_9PSED</name>
<evidence type="ECO:0000313" key="3">
    <source>
        <dbReference type="EMBL" id="PTU74426.1"/>
    </source>
</evidence>
<keyword evidence="4" id="KW-1185">Reference proteome</keyword>
<feature type="signal peptide" evidence="1">
    <location>
        <begin position="1"/>
        <end position="26"/>
    </location>
</feature>
<proteinExistence type="predicted"/>
<dbReference type="Proteomes" id="UP000244064">
    <property type="component" value="Unassembled WGS sequence"/>
</dbReference>
<accession>A0A2T5P9K6</accession>
<dbReference type="InterPro" id="IPR051686">
    <property type="entry name" value="Lipoprotein_DolP"/>
</dbReference>
<feature type="domain" description="BON" evidence="2">
    <location>
        <begin position="206"/>
        <end position="274"/>
    </location>
</feature>
<dbReference type="EMBL" id="QASN01000017">
    <property type="protein sequence ID" value="PTU74426.1"/>
    <property type="molecule type" value="Genomic_DNA"/>
</dbReference>
<dbReference type="SMART" id="SM00749">
    <property type="entry name" value="BON"/>
    <property type="match status" value="3"/>
</dbReference>
<sequence length="274" mass="28784">MHHLKSLALATTTALLLGGMPLTASADSADLREARQEGSIWTAITLNRHLNPFTIDVDVENGTAILSGSVESDIDRDLAEQVALGIDGIEKVDNRLKVDPATKPREAGSERDLAQRIEDATLTATIKSKLLWNSNTEGMDVNVDTRAGVVTLKGEARSAEAKELAGRLAANTDGVSDVNNLLSISTTSSTAAKAQDSADQAGAAISDGWITSKVKASYLVSNNLDGLKIDVSTENGMVRLAGQVPSAAQKDLAIETARNIRGVRGVDADAVQVQ</sequence>
<dbReference type="PANTHER" id="PTHR34606:SF15">
    <property type="entry name" value="BON DOMAIN-CONTAINING PROTEIN"/>
    <property type="match status" value="1"/>
</dbReference>
<evidence type="ECO:0000313" key="4">
    <source>
        <dbReference type="Proteomes" id="UP000244064"/>
    </source>
</evidence>
<feature type="chain" id="PRO_5015742902" evidence="1">
    <location>
        <begin position="27"/>
        <end position="274"/>
    </location>
</feature>
<dbReference type="InterPro" id="IPR007055">
    <property type="entry name" value="BON_dom"/>
</dbReference>
<dbReference type="PANTHER" id="PTHR34606">
    <property type="entry name" value="BON DOMAIN-CONTAINING PROTEIN"/>
    <property type="match status" value="1"/>
</dbReference>
<protein>
    <submittedName>
        <fullName evidence="3">Transporter</fullName>
    </submittedName>
</protein>
<gene>
    <name evidence="3" type="ORF">DBO85_10045</name>
</gene>
<dbReference type="Gene3D" id="3.30.1340.30">
    <property type="match status" value="3"/>
</dbReference>